<gene>
    <name evidence="2" type="ORF">HPB51_005150</name>
</gene>
<name>A0A9J6EM37_RHIMP</name>
<keyword evidence="3" id="KW-1185">Reference proteome</keyword>
<feature type="region of interest" description="Disordered" evidence="1">
    <location>
        <begin position="62"/>
        <end position="94"/>
    </location>
</feature>
<protein>
    <submittedName>
        <fullName evidence="2">Uncharacterized protein</fullName>
    </submittedName>
</protein>
<comment type="caution">
    <text evidence="2">The sequence shown here is derived from an EMBL/GenBank/DDBJ whole genome shotgun (WGS) entry which is preliminary data.</text>
</comment>
<accession>A0A9J6EM37</accession>
<dbReference type="OMA" id="EHQCPRI"/>
<evidence type="ECO:0000313" key="2">
    <source>
        <dbReference type="EMBL" id="KAH8035426.1"/>
    </source>
</evidence>
<evidence type="ECO:0000256" key="1">
    <source>
        <dbReference type="SAM" id="MobiDB-lite"/>
    </source>
</evidence>
<reference evidence="2" key="2">
    <citation type="submission" date="2021-09" db="EMBL/GenBank/DDBJ databases">
        <authorList>
            <person name="Jia N."/>
            <person name="Wang J."/>
            <person name="Shi W."/>
            <person name="Du L."/>
            <person name="Sun Y."/>
            <person name="Zhan W."/>
            <person name="Jiang J."/>
            <person name="Wang Q."/>
            <person name="Zhang B."/>
            <person name="Ji P."/>
            <person name="Sakyi L.B."/>
            <person name="Cui X."/>
            <person name="Yuan T."/>
            <person name="Jiang B."/>
            <person name="Yang W."/>
            <person name="Lam T.T.-Y."/>
            <person name="Chang Q."/>
            <person name="Ding S."/>
            <person name="Wang X."/>
            <person name="Zhu J."/>
            <person name="Ruan X."/>
            <person name="Zhao L."/>
            <person name="Wei J."/>
            <person name="Que T."/>
            <person name="Du C."/>
            <person name="Cheng J."/>
            <person name="Dai P."/>
            <person name="Han X."/>
            <person name="Huang E."/>
            <person name="Gao Y."/>
            <person name="Liu J."/>
            <person name="Shao H."/>
            <person name="Ye R."/>
            <person name="Li L."/>
            <person name="Wei W."/>
            <person name="Wang X."/>
            <person name="Wang C."/>
            <person name="Huo Q."/>
            <person name="Li W."/>
            <person name="Guo W."/>
            <person name="Chen H."/>
            <person name="Chen S."/>
            <person name="Zhou L."/>
            <person name="Zhou L."/>
            <person name="Ni X."/>
            <person name="Tian J."/>
            <person name="Zhou Y."/>
            <person name="Sheng Y."/>
            <person name="Liu T."/>
            <person name="Pan Y."/>
            <person name="Xia L."/>
            <person name="Li J."/>
            <person name="Zhao F."/>
            <person name="Cao W."/>
        </authorList>
    </citation>
    <scope>NUCLEOTIDE SEQUENCE</scope>
    <source>
        <strain evidence="2">Rmic-2018</strain>
        <tissue evidence="2">Larvae</tissue>
    </source>
</reference>
<dbReference type="EMBL" id="JABSTU010000003">
    <property type="protein sequence ID" value="KAH8035426.1"/>
    <property type="molecule type" value="Genomic_DNA"/>
</dbReference>
<dbReference type="VEuPathDB" id="VectorBase:LOC119181343"/>
<evidence type="ECO:0000313" key="3">
    <source>
        <dbReference type="Proteomes" id="UP000821866"/>
    </source>
</evidence>
<feature type="region of interest" description="Disordered" evidence="1">
    <location>
        <begin position="210"/>
        <end position="252"/>
    </location>
</feature>
<organism evidence="2 3">
    <name type="scientific">Rhipicephalus microplus</name>
    <name type="common">Cattle tick</name>
    <name type="synonym">Boophilus microplus</name>
    <dbReference type="NCBI Taxonomy" id="6941"/>
    <lineage>
        <taxon>Eukaryota</taxon>
        <taxon>Metazoa</taxon>
        <taxon>Ecdysozoa</taxon>
        <taxon>Arthropoda</taxon>
        <taxon>Chelicerata</taxon>
        <taxon>Arachnida</taxon>
        <taxon>Acari</taxon>
        <taxon>Parasitiformes</taxon>
        <taxon>Ixodida</taxon>
        <taxon>Ixodoidea</taxon>
        <taxon>Ixodidae</taxon>
        <taxon>Rhipicephalinae</taxon>
        <taxon>Rhipicephalus</taxon>
        <taxon>Boophilus</taxon>
    </lineage>
</organism>
<feature type="compositionally biased region" description="Pro residues" evidence="1">
    <location>
        <begin position="78"/>
        <end position="89"/>
    </location>
</feature>
<feature type="region of interest" description="Disordered" evidence="1">
    <location>
        <begin position="1"/>
        <end position="27"/>
    </location>
</feature>
<proteinExistence type="predicted"/>
<reference evidence="2" key="1">
    <citation type="journal article" date="2020" name="Cell">
        <title>Large-Scale Comparative Analyses of Tick Genomes Elucidate Their Genetic Diversity and Vector Capacities.</title>
        <authorList>
            <consortium name="Tick Genome and Microbiome Consortium (TIGMIC)"/>
            <person name="Jia N."/>
            <person name="Wang J."/>
            <person name="Shi W."/>
            <person name="Du L."/>
            <person name="Sun Y."/>
            <person name="Zhan W."/>
            <person name="Jiang J.F."/>
            <person name="Wang Q."/>
            <person name="Zhang B."/>
            <person name="Ji P."/>
            <person name="Bell-Sakyi L."/>
            <person name="Cui X.M."/>
            <person name="Yuan T.T."/>
            <person name="Jiang B.G."/>
            <person name="Yang W.F."/>
            <person name="Lam T.T."/>
            <person name="Chang Q.C."/>
            <person name="Ding S.J."/>
            <person name="Wang X.J."/>
            <person name="Zhu J.G."/>
            <person name="Ruan X.D."/>
            <person name="Zhao L."/>
            <person name="Wei J.T."/>
            <person name="Ye R.Z."/>
            <person name="Que T.C."/>
            <person name="Du C.H."/>
            <person name="Zhou Y.H."/>
            <person name="Cheng J.X."/>
            <person name="Dai P.F."/>
            <person name="Guo W.B."/>
            <person name="Han X.H."/>
            <person name="Huang E.J."/>
            <person name="Li L.F."/>
            <person name="Wei W."/>
            <person name="Gao Y.C."/>
            <person name="Liu J.Z."/>
            <person name="Shao H.Z."/>
            <person name="Wang X."/>
            <person name="Wang C.C."/>
            <person name="Yang T.C."/>
            <person name="Huo Q.B."/>
            <person name="Li W."/>
            <person name="Chen H.Y."/>
            <person name="Chen S.E."/>
            <person name="Zhou L.G."/>
            <person name="Ni X.B."/>
            <person name="Tian J.H."/>
            <person name="Sheng Y."/>
            <person name="Liu T."/>
            <person name="Pan Y.S."/>
            <person name="Xia L.Y."/>
            <person name="Li J."/>
            <person name="Zhao F."/>
            <person name="Cao W.C."/>
        </authorList>
    </citation>
    <scope>NUCLEOTIDE SEQUENCE</scope>
    <source>
        <strain evidence="2">Rmic-2018</strain>
    </source>
</reference>
<dbReference type="OrthoDB" id="10463246at2759"/>
<dbReference type="Proteomes" id="UP000821866">
    <property type="component" value="Chromosome 11"/>
</dbReference>
<sequence length="252" mass="28418">MSEAQPQRKRKRQSKQMRQQKQPNSVQLQNDLVAYQAWLAEQLQYTAYLQHNGPVAQYLRQPPQVAGARREAPKKKTVPPPPQNTPPPAKTQRTVATWTCFEPDGPPRCYFSDRRWKSQVRSSAKYAEHQCPRIFRGRTVTASAPAIPPPPDSRSCEDCGGTVVDELSHRRSRLHREAVEMDVSLICARIRRDPAFAAAVIAAARQCVERTGVEESSHSSSDNDDEVPSKRPNAEDDFEFLEGDVFKPASKN</sequence>
<dbReference type="AlphaFoldDB" id="A0A9J6EM37"/>